<dbReference type="OrthoDB" id="10050828at2759"/>
<evidence type="ECO:0000313" key="1">
    <source>
        <dbReference type="EMBL" id="CAF1632982.1"/>
    </source>
</evidence>
<evidence type="ECO:0000313" key="5">
    <source>
        <dbReference type="Proteomes" id="UP000663829"/>
    </source>
</evidence>
<reference evidence="2" key="1">
    <citation type="submission" date="2021-02" db="EMBL/GenBank/DDBJ databases">
        <authorList>
            <person name="Nowell W R."/>
        </authorList>
    </citation>
    <scope>NUCLEOTIDE SEQUENCE</scope>
</reference>
<organism evidence="2 5">
    <name type="scientific">Didymodactylos carnosus</name>
    <dbReference type="NCBI Taxonomy" id="1234261"/>
    <lineage>
        <taxon>Eukaryota</taxon>
        <taxon>Metazoa</taxon>
        <taxon>Spiralia</taxon>
        <taxon>Gnathifera</taxon>
        <taxon>Rotifera</taxon>
        <taxon>Eurotatoria</taxon>
        <taxon>Bdelloidea</taxon>
        <taxon>Philodinida</taxon>
        <taxon>Philodinidae</taxon>
        <taxon>Didymodactylos</taxon>
    </lineage>
</organism>
<gene>
    <name evidence="2" type="ORF">GPM918_LOCUS44858</name>
    <name evidence="1" type="ORF">OVA965_LOCUS43839</name>
    <name evidence="4" type="ORF">SRO942_LOCUS46944</name>
    <name evidence="3" type="ORF">TMI583_LOCUS46265</name>
</gene>
<dbReference type="AlphaFoldDB" id="A0A816DY26"/>
<accession>A0A816DY26</accession>
<evidence type="ECO:0000313" key="4">
    <source>
        <dbReference type="EMBL" id="CAF4549965.1"/>
    </source>
</evidence>
<dbReference type="Proteomes" id="UP000663829">
    <property type="component" value="Unassembled WGS sequence"/>
</dbReference>
<dbReference type="Proteomes" id="UP000677228">
    <property type="component" value="Unassembled WGS sequence"/>
</dbReference>
<dbReference type="Proteomes" id="UP000682733">
    <property type="component" value="Unassembled WGS sequence"/>
</dbReference>
<comment type="caution">
    <text evidence="2">The sequence shown here is derived from an EMBL/GenBank/DDBJ whole genome shotgun (WGS) entry which is preliminary data.</text>
</comment>
<protein>
    <submittedName>
        <fullName evidence="2">Uncharacterized protein</fullName>
    </submittedName>
</protein>
<name>A0A816DY26_9BILA</name>
<dbReference type="EMBL" id="CAJNOK010059539">
    <property type="protein sequence ID" value="CAF1632982.1"/>
    <property type="molecule type" value="Genomic_DNA"/>
</dbReference>
<dbReference type="EMBL" id="CAJOBA010085413">
    <property type="protein sequence ID" value="CAF4461197.1"/>
    <property type="molecule type" value="Genomic_DNA"/>
</dbReference>
<feature type="non-terminal residue" evidence="2">
    <location>
        <position position="1"/>
    </location>
</feature>
<proteinExistence type="predicted"/>
<dbReference type="EMBL" id="CAJNOQ010046814">
    <property type="protein sequence ID" value="CAF1639696.1"/>
    <property type="molecule type" value="Genomic_DNA"/>
</dbReference>
<dbReference type="Proteomes" id="UP000681722">
    <property type="component" value="Unassembled WGS sequence"/>
</dbReference>
<sequence length="123" mass="13962">PNIRQYLDPKKIDYFLSWIIESNLLVSIPWGSTNLKLENGEQLSIPRQILQAQHSQIIYLYKQHCSVVGIDSMSDRTIYSILESIHASKSKAISGIDQFVATALEGWTILKDIIQKITNTTSK</sequence>
<keyword evidence="5" id="KW-1185">Reference proteome</keyword>
<dbReference type="EMBL" id="CAJOBC010115568">
    <property type="protein sequence ID" value="CAF4549965.1"/>
    <property type="molecule type" value="Genomic_DNA"/>
</dbReference>
<evidence type="ECO:0000313" key="2">
    <source>
        <dbReference type="EMBL" id="CAF1639696.1"/>
    </source>
</evidence>
<evidence type="ECO:0000313" key="3">
    <source>
        <dbReference type="EMBL" id="CAF4461197.1"/>
    </source>
</evidence>